<dbReference type="Proteomes" id="UP001500752">
    <property type="component" value="Unassembled WGS sequence"/>
</dbReference>
<dbReference type="InterPro" id="IPR009057">
    <property type="entry name" value="Homeodomain-like_sf"/>
</dbReference>
<name>A0ABP7BT59_9MICC</name>
<feature type="domain" description="HTH araC/xylS-type" evidence="4">
    <location>
        <begin position="237"/>
        <end position="339"/>
    </location>
</feature>
<keyword evidence="1" id="KW-0805">Transcription regulation</keyword>
<dbReference type="RefSeq" id="WP_345148125.1">
    <property type="nucleotide sequence ID" value="NZ_BAABEO010000006.1"/>
</dbReference>
<evidence type="ECO:0000313" key="5">
    <source>
        <dbReference type="EMBL" id="GAA3669033.1"/>
    </source>
</evidence>
<dbReference type="InterPro" id="IPR018060">
    <property type="entry name" value="HTH_AraC"/>
</dbReference>
<dbReference type="Pfam" id="PF12833">
    <property type="entry name" value="HTH_18"/>
    <property type="match status" value="1"/>
</dbReference>
<organism evidence="5 6">
    <name type="scientific">Arthrobacter ginkgonis</name>
    <dbReference type="NCBI Taxonomy" id="1630594"/>
    <lineage>
        <taxon>Bacteria</taxon>
        <taxon>Bacillati</taxon>
        <taxon>Actinomycetota</taxon>
        <taxon>Actinomycetes</taxon>
        <taxon>Micrococcales</taxon>
        <taxon>Micrococcaceae</taxon>
        <taxon>Arthrobacter</taxon>
    </lineage>
</organism>
<evidence type="ECO:0000259" key="4">
    <source>
        <dbReference type="PROSITE" id="PS01124"/>
    </source>
</evidence>
<keyword evidence="3" id="KW-0804">Transcription</keyword>
<dbReference type="Gene3D" id="1.10.10.60">
    <property type="entry name" value="Homeodomain-like"/>
    <property type="match status" value="1"/>
</dbReference>
<protein>
    <submittedName>
        <fullName evidence="5">AraC family transcriptional regulator</fullName>
    </submittedName>
</protein>
<evidence type="ECO:0000256" key="3">
    <source>
        <dbReference type="ARBA" id="ARBA00023163"/>
    </source>
</evidence>
<dbReference type="EMBL" id="BAABEO010000006">
    <property type="protein sequence ID" value="GAA3669033.1"/>
    <property type="molecule type" value="Genomic_DNA"/>
</dbReference>
<evidence type="ECO:0000256" key="2">
    <source>
        <dbReference type="ARBA" id="ARBA00023125"/>
    </source>
</evidence>
<dbReference type="SUPFAM" id="SSF46689">
    <property type="entry name" value="Homeodomain-like"/>
    <property type="match status" value="1"/>
</dbReference>
<comment type="caution">
    <text evidence="5">The sequence shown here is derived from an EMBL/GenBank/DDBJ whole genome shotgun (WGS) entry which is preliminary data.</text>
</comment>
<dbReference type="PROSITE" id="PS01124">
    <property type="entry name" value="HTH_ARAC_FAMILY_2"/>
    <property type="match status" value="1"/>
</dbReference>
<dbReference type="InterPro" id="IPR050204">
    <property type="entry name" value="AraC_XylS_family_regulators"/>
</dbReference>
<reference evidence="6" key="1">
    <citation type="journal article" date="2019" name="Int. J. Syst. Evol. Microbiol.">
        <title>The Global Catalogue of Microorganisms (GCM) 10K type strain sequencing project: providing services to taxonomists for standard genome sequencing and annotation.</title>
        <authorList>
            <consortium name="The Broad Institute Genomics Platform"/>
            <consortium name="The Broad Institute Genome Sequencing Center for Infectious Disease"/>
            <person name="Wu L."/>
            <person name="Ma J."/>
        </authorList>
    </citation>
    <scope>NUCLEOTIDE SEQUENCE [LARGE SCALE GENOMIC DNA]</scope>
    <source>
        <strain evidence="6">JCM 30742</strain>
    </source>
</reference>
<proteinExistence type="predicted"/>
<sequence length="342" mass="36235">MTTVDYRHGFADAPLLGSRPLARSTSPRAIRDAVDGLTGEHHQLLLHQGTRLDGAVHGLQLGPLGIVHVAYGAGLTVDSPPSGRRVVVVIPLGPMFVESCENRWVASTPFALSSRHRTQMAPDPVRGALVAATDAGIIEAQLESRLGGPLRSPVSLSSERPLQLAAPALVSAAWLEACRTLEDRQLLEDGIFRQALVASLLANMTLGLAPHLTAALSGAGQGPGERAVARSGPDYVRAARRIMEQRCAEELTVEAVAAAVGISPRQLHAAFAEFLDTTPSQLLREIRLERARALLQDPSGAHRLTVAAAATGSGFSHLGRFSAYYLQRYGEAPSATLARAKS</sequence>
<dbReference type="PANTHER" id="PTHR46796">
    <property type="entry name" value="HTH-TYPE TRANSCRIPTIONAL ACTIVATOR RHAS-RELATED"/>
    <property type="match status" value="1"/>
</dbReference>
<keyword evidence="2" id="KW-0238">DNA-binding</keyword>
<dbReference type="SMART" id="SM00342">
    <property type="entry name" value="HTH_ARAC"/>
    <property type="match status" value="1"/>
</dbReference>
<accession>A0ABP7BT59</accession>
<evidence type="ECO:0000256" key="1">
    <source>
        <dbReference type="ARBA" id="ARBA00023015"/>
    </source>
</evidence>
<keyword evidence="6" id="KW-1185">Reference proteome</keyword>
<dbReference type="PANTHER" id="PTHR46796:SF12">
    <property type="entry name" value="HTH-TYPE DNA-BINDING TRANSCRIPTIONAL ACTIVATOR EUTR"/>
    <property type="match status" value="1"/>
</dbReference>
<gene>
    <name evidence="5" type="ORF">GCM10023081_04380</name>
</gene>
<evidence type="ECO:0000313" key="6">
    <source>
        <dbReference type="Proteomes" id="UP001500752"/>
    </source>
</evidence>